<evidence type="ECO:0000256" key="6">
    <source>
        <dbReference type="ARBA" id="ARBA00022801"/>
    </source>
</evidence>
<comment type="catalytic activity">
    <reaction evidence="8">
        <text>Endonucleolytic cleavage of RNA, removing extra 3' nucleotides from tRNA precursor, generating 3' termini of tRNAs. A 3'-hydroxy group is left at the tRNA terminus and a 5'-phosphoryl group is left at the trailer molecule.</text>
        <dbReference type="EC" id="3.1.26.11"/>
    </reaction>
</comment>
<dbReference type="EMBL" id="JBHUME010000005">
    <property type="protein sequence ID" value="MFD2612150.1"/>
    <property type="molecule type" value="Genomic_DNA"/>
</dbReference>
<keyword evidence="6 8" id="KW-0378">Hydrolase</keyword>
<evidence type="ECO:0000256" key="4">
    <source>
        <dbReference type="ARBA" id="ARBA00022723"/>
    </source>
</evidence>
<evidence type="ECO:0000313" key="10">
    <source>
        <dbReference type="Proteomes" id="UP001597541"/>
    </source>
</evidence>
<feature type="active site" description="Proton acceptor" evidence="8">
    <location>
        <position position="67"/>
    </location>
</feature>
<organism evidence="9 10">
    <name type="scientific">Paenibacillus gansuensis</name>
    <dbReference type="NCBI Taxonomy" id="306542"/>
    <lineage>
        <taxon>Bacteria</taxon>
        <taxon>Bacillati</taxon>
        <taxon>Bacillota</taxon>
        <taxon>Bacilli</taxon>
        <taxon>Bacillales</taxon>
        <taxon>Paenibacillaceae</taxon>
        <taxon>Paenibacillus</taxon>
    </lineage>
</organism>
<comment type="cofactor">
    <cofactor evidence="8">
        <name>Zn(2+)</name>
        <dbReference type="ChEBI" id="CHEBI:29105"/>
    </cofactor>
    <text evidence="8">Binds 2 Zn(2+) ions.</text>
</comment>
<sequence>MELLFLGTGAGMPTKERNVTSIALTMYEERGSFWMFDCGEGTQHQVLKSPLRLSKLEKLFVTHLHGDHIFGLPGLLSSRSNQGGTASLTLYGPPGIKEYIRTSMQLSQSRMNYELNIIEIQEGIVFEDEQVSVSARMLDHRIDSYGYRIEEKPKLGTLLTEKLNGLGIRPGPLFGMLKRGMDVTLEDGTRIIAADVVGPPVPGRTIVILGDTRPSEGSAALAKRADVLVHEATFAQELSDLAKEYYHSTTKEAAQTAVEAEVKALILTHISGRYAQDGAQLLEEEARSLFPNAYVAHDFWSYEIPVKSREEI</sequence>
<dbReference type="SUPFAM" id="SSF56281">
    <property type="entry name" value="Metallo-hydrolase/oxidoreductase"/>
    <property type="match status" value="1"/>
</dbReference>
<dbReference type="Proteomes" id="UP001597541">
    <property type="component" value="Unassembled WGS sequence"/>
</dbReference>
<comment type="caution">
    <text evidence="9">The sequence shown here is derived from an EMBL/GenBank/DDBJ whole genome shotgun (WGS) entry which is preliminary data.</text>
</comment>
<keyword evidence="10" id="KW-1185">Reference proteome</keyword>
<evidence type="ECO:0000256" key="5">
    <source>
        <dbReference type="ARBA" id="ARBA00022759"/>
    </source>
</evidence>
<dbReference type="InterPro" id="IPR013471">
    <property type="entry name" value="RNase_Z/BN"/>
</dbReference>
<keyword evidence="2 8" id="KW-0819">tRNA processing</keyword>
<gene>
    <name evidence="8 9" type="primary">rnz</name>
    <name evidence="9" type="ORF">ACFSUF_06870</name>
</gene>
<feature type="binding site" evidence="8">
    <location>
        <position position="211"/>
    </location>
    <ligand>
        <name>Zn(2+)</name>
        <dbReference type="ChEBI" id="CHEBI:29105"/>
        <label>1</label>
        <note>catalytic</note>
    </ligand>
</feature>
<feature type="binding site" evidence="8">
    <location>
        <position position="63"/>
    </location>
    <ligand>
        <name>Zn(2+)</name>
        <dbReference type="ChEBI" id="CHEBI:29105"/>
        <label>1</label>
        <note>catalytic</note>
    </ligand>
</feature>
<feature type="binding site" evidence="8">
    <location>
        <position position="68"/>
    </location>
    <ligand>
        <name>Zn(2+)</name>
        <dbReference type="ChEBI" id="CHEBI:29105"/>
        <label>2</label>
        <note>catalytic</note>
    </ligand>
</feature>
<dbReference type="Pfam" id="PF23023">
    <property type="entry name" value="Anti-Pycsar_Apyc1"/>
    <property type="match status" value="1"/>
</dbReference>
<evidence type="ECO:0000313" key="9">
    <source>
        <dbReference type="EMBL" id="MFD2612150.1"/>
    </source>
</evidence>
<evidence type="ECO:0000256" key="3">
    <source>
        <dbReference type="ARBA" id="ARBA00022722"/>
    </source>
</evidence>
<keyword evidence="5 8" id="KW-0255">Endonuclease</keyword>
<feature type="binding site" evidence="8">
    <location>
        <position position="211"/>
    </location>
    <ligand>
        <name>Zn(2+)</name>
        <dbReference type="ChEBI" id="CHEBI:29105"/>
        <label>2</label>
        <note>catalytic</note>
    </ligand>
</feature>
<evidence type="ECO:0000256" key="2">
    <source>
        <dbReference type="ARBA" id="ARBA00022694"/>
    </source>
</evidence>
<dbReference type="RefSeq" id="WP_377601415.1">
    <property type="nucleotide sequence ID" value="NZ_JBHUME010000005.1"/>
</dbReference>
<feature type="binding site" evidence="8">
    <location>
        <position position="65"/>
    </location>
    <ligand>
        <name>Zn(2+)</name>
        <dbReference type="ChEBI" id="CHEBI:29105"/>
        <label>1</label>
        <note>catalytic</note>
    </ligand>
</feature>
<dbReference type="InterPro" id="IPR036866">
    <property type="entry name" value="RibonucZ/Hydroxyglut_hydro"/>
</dbReference>
<evidence type="ECO:0000256" key="8">
    <source>
        <dbReference type="HAMAP-Rule" id="MF_01818"/>
    </source>
</evidence>
<dbReference type="GO" id="GO:0042781">
    <property type="term" value="F:3'-tRNA processing endoribonuclease activity"/>
    <property type="evidence" value="ECO:0007669"/>
    <property type="project" value="UniProtKB-EC"/>
</dbReference>
<evidence type="ECO:0000256" key="1">
    <source>
        <dbReference type="ARBA" id="ARBA00011738"/>
    </source>
</evidence>
<feature type="binding site" evidence="8">
    <location>
        <position position="269"/>
    </location>
    <ligand>
        <name>Zn(2+)</name>
        <dbReference type="ChEBI" id="CHEBI:29105"/>
        <label>2</label>
        <note>catalytic</note>
    </ligand>
</feature>
<dbReference type="PANTHER" id="PTHR46018">
    <property type="entry name" value="ZINC PHOSPHODIESTERASE ELAC PROTEIN 1"/>
    <property type="match status" value="1"/>
</dbReference>
<comment type="function">
    <text evidence="8">Zinc phosphodiesterase, which displays some tRNA 3'-processing endonuclease activity. Probably involved in tRNA maturation, by removing a 3'-trailer from precursor tRNA.</text>
</comment>
<protein>
    <recommendedName>
        <fullName evidence="8">Ribonuclease Z</fullName>
        <shortName evidence="8">RNase Z</shortName>
        <ecNumber evidence="8">3.1.26.11</ecNumber>
    </recommendedName>
    <alternativeName>
        <fullName evidence="8">tRNA 3 endonuclease</fullName>
    </alternativeName>
    <alternativeName>
        <fullName evidence="8">tRNase Z</fullName>
    </alternativeName>
</protein>
<dbReference type="Gene3D" id="3.60.15.10">
    <property type="entry name" value="Ribonuclease Z/Hydroxyacylglutathione hydrolase-like"/>
    <property type="match status" value="1"/>
</dbReference>
<feature type="binding site" evidence="8">
    <location>
        <position position="67"/>
    </location>
    <ligand>
        <name>Zn(2+)</name>
        <dbReference type="ChEBI" id="CHEBI:29105"/>
        <label>2</label>
        <note>catalytic</note>
    </ligand>
</feature>
<evidence type="ECO:0000256" key="7">
    <source>
        <dbReference type="ARBA" id="ARBA00022833"/>
    </source>
</evidence>
<keyword evidence="4 8" id="KW-0479">Metal-binding</keyword>
<dbReference type="CDD" id="cd07717">
    <property type="entry name" value="RNaseZ_ZiPD-like_MBL-fold"/>
    <property type="match status" value="1"/>
</dbReference>
<name>A0ABW5PA49_9BACL</name>
<dbReference type="NCBIfam" id="TIGR02651">
    <property type="entry name" value="RNase_Z"/>
    <property type="match status" value="1"/>
</dbReference>
<dbReference type="EC" id="3.1.26.11" evidence="8"/>
<reference evidence="10" key="1">
    <citation type="journal article" date="2019" name="Int. J. Syst. Evol. Microbiol.">
        <title>The Global Catalogue of Microorganisms (GCM) 10K type strain sequencing project: providing services to taxonomists for standard genome sequencing and annotation.</title>
        <authorList>
            <consortium name="The Broad Institute Genomics Platform"/>
            <consortium name="The Broad Institute Genome Sequencing Center for Infectious Disease"/>
            <person name="Wu L."/>
            <person name="Ma J."/>
        </authorList>
    </citation>
    <scope>NUCLEOTIDE SEQUENCE [LARGE SCALE GENOMIC DNA]</scope>
    <source>
        <strain evidence="10">KCTC 3950</strain>
    </source>
</reference>
<dbReference type="NCBIfam" id="NF000801">
    <property type="entry name" value="PRK00055.1-3"/>
    <property type="match status" value="1"/>
</dbReference>
<comment type="similarity">
    <text evidence="8">Belongs to the RNase Z family.</text>
</comment>
<keyword evidence="3 8" id="KW-0540">Nuclease</keyword>
<comment type="subunit">
    <text evidence="1 8">Homodimer.</text>
</comment>
<dbReference type="PANTHER" id="PTHR46018:SF2">
    <property type="entry name" value="ZINC PHOSPHODIESTERASE ELAC PROTEIN 1"/>
    <property type="match status" value="1"/>
</dbReference>
<accession>A0ABW5PA49</accession>
<keyword evidence="7 8" id="KW-0862">Zinc</keyword>
<proteinExistence type="inferred from homology"/>
<dbReference type="HAMAP" id="MF_01818">
    <property type="entry name" value="RNase_Z_BN"/>
    <property type="match status" value="1"/>
</dbReference>
<feature type="binding site" evidence="8">
    <location>
        <position position="140"/>
    </location>
    <ligand>
        <name>Zn(2+)</name>
        <dbReference type="ChEBI" id="CHEBI:29105"/>
        <label>1</label>
        <note>catalytic</note>
    </ligand>
</feature>